<gene>
    <name evidence="8" type="ordered locus">Selsp_1300</name>
    <name evidence="9" type="ORF">SELSPUOL_00923</name>
</gene>
<dbReference type="SMART" id="SM00344">
    <property type="entry name" value="HTH_ASNC"/>
    <property type="match status" value="1"/>
</dbReference>
<feature type="domain" description="Siroheme decarboxylase NirL-like HTH" evidence="7">
    <location>
        <begin position="8"/>
        <end position="54"/>
    </location>
</feature>
<dbReference type="OrthoDB" id="9806536at2"/>
<dbReference type="EMBL" id="ACKP02000015">
    <property type="protein sequence ID" value="EEX77647.1"/>
    <property type="molecule type" value="Genomic_DNA"/>
</dbReference>
<dbReference type="Gene3D" id="3.30.70.3460">
    <property type="match status" value="1"/>
</dbReference>
<reference evidence="8 11" key="2">
    <citation type="submission" date="2011-04" db="EMBL/GenBank/DDBJ databases">
        <title>The complete genome of Selenomonas sputigena DSM 20758.</title>
        <authorList>
            <consortium name="US DOE Joint Genome Institute (JGI-PGF)"/>
            <person name="Lucas S."/>
            <person name="Copeland A."/>
            <person name="Lapidus A."/>
            <person name="Bruce D."/>
            <person name="Goodwin L."/>
            <person name="Pitluck S."/>
            <person name="Peters L."/>
            <person name="Kyrpides N."/>
            <person name="Mavromatis K."/>
            <person name="Ivanova N."/>
            <person name="Ovchinnikova G."/>
            <person name="Teshima H."/>
            <person name="Detter J.C."/>
            <person name="Tapia R."/>
            <person name="Han C."/>
            <person name="Land M."/>
            <person name="Hauser L."/>
            <person name="Markowitz V."/>
            <person name="Cheng J.-F."/>
            <person name="Hugenholtz P."/>
            <person name="Woyke T."/>
            <person name="Wu D."/>
            <person name="Gronow S."/>
            <person name="Wellnitz S."/>
            <person name="Schneider S."/>
            <person name="Klenk H.-P."/>
            <person name="Eisen J.A."/>
        </authorList>
    </citation>
    <scope>NUCLEOTIDE SEQUENCE [LARGE SCALE GENOMIC DNA]</scope>
    <source>
        <strain evidence="8">ATCC 35185</strain>
        <strain evidence="11">ATCC 35185 / DSM 20758 / VPI D19B-28</strain>
    </source>
</reference>
<dbReference type="STRING" id="546271.Selsp_1300"/>
<evidence type="ECO:0000256" key="1">
    <source>
        <dbReference type="ARBA" id="ARBA00023239"/>
    </source>
</evidence>
<evidence type="ECO:0000259" key="6">
    <source>
        <dbReference type="Pfam" id="PF17805"/>
    </source>
</evidence>
<feature type="domain" description="Siroheme decarboxylase AsnC-like ligand binding" evidence="6">
    <location>
        <begin position="65"/>
        <end position="149"/>
    </location>
</feature>
<keyword evidence="11" id="KW-1185">Reference proteome</keyword>
<dbReference type="PANTHER" id="PTHR43413:SF1">
    <property type="entry name" value="SIROHEME DECARBOXYLASE NIRL SUBUNIT"/>
    <property type="match status" value="1"/>
</dbReference>
<evidence type="ECO:0000256" key="4">
    <source>
        <dbReference type="ARBA" id="ARBA00023471"/>
    </source>
</evidence>
<organism evidence="9 10">
    <name type="scientific">Selenomonas sputigena (strain ATCC 35185 / DSM 20758 / CCUG 44933 / VPI D19B-28)</name>
    <dbReference type="NCBI Taxonomy" id="546271"/>
    <lineage>
        <taxon>Bacteria</taxon>
        <taxon>Bacillati</taxon>
        <taxon>Bacillota</taxon>
        <taxon>Negativicutes</taxon>
        <taxon>Selenomonadales</taxon>
        <taxon>Selenomonadaceae</taxon>
        <taxon>Selenomonas</taxon>
    </lineage>
</organism>
<reference evidence="9 10" key="1">
    <citation type="submission" date="2009-09" db="EMBL/GenBank/DDBJ databases">
        <authorList>
            <person name="Weinstock G."/>
            <person name="Sodergren E."/>
            <person name="Clifton S."/>
            <person name="Fulton L."/>
            <person name="Fulton B."/>
            <person name="Courtney L."/>
            <person name="Fronick C."/>
            <person name="Harrison M."/>
            <person name="Strong C."/>
            <person name="Farmer C."/>
            <person name="Delahaunty K."/>
            <person name="Markovic C."/>
            <person name="Hall O."/>
            <person name="Minx P."/>
            <person name="Tomlinson C."/>
            <person name="Mitreva M."/>
            <person name="Nelson J."/>
            <person name="Hou S."/>
            <person name="Wollam A."/>
            <person name="Pepin K.H."/>
            <person name="Johnson M."/>
            <person name="Bhonagiri V."/>
            <person name="Nash W.E."/>
            <person name="Warren W."/>
            <person name="Chinwalla A."/>
            <person name="Mardis E.R."/>
            <person name="Wilson R.K."/>
        </authorList>
    </citation>
    <scope>NUCLEOTIDE SEQUENCE [LARGE SCALE GENOMIC DNA]</scope>
    <source>
        <strain evidence="9">ATCC 35185</strain>
        <strain evidence="10">ATCC 35185 / DSM 20758 / VPI D19B-28</strain>
    </source>
</reference>
<dbReference type="eggNOG" id="COG1522">
    <property type="taxonomic scope" value="Bacteria"/>
</dbReference>
<dbReference type="InterPro" id="IPR036390">
    <property type="entry name" value="WH_DNA-bd_sf"/>
</dbReference>
<evidence type="ECO:0000313" key="11">
    <source>
        <dbReference type="Proteomes" id="UP000011124"/>
    </source>
</evidence>
<dbReference type="InterPro" id="IPR050684">
    <property type="entry name" value="HTH-Siroheme_Decarb"/>
</dbReference>
<dbReference type="HOGENOM" id="CLU_112007_0_1_9"/>
<dbReference type="GO" id="GO:0016829">
    <property type="term" value="F:lyase activity"/>
    <property type="evidence" value="ECO:0007669"/>
    <property type="project" value="UniProtKB-KW"/>
</dbReference>
<dbReference type="KEGG" id="ssg:Selsp_1300"/>
<comment type="catalytic activity">
    <reaction evidence="5">
        <text>siroheme + 2 H(+) = 12,18-didecarboxysiroheme + 2 CO2</text>
        <dbReference type="Rhea" id="RHEA:19093"/>
        <dbReference type="ChEBI" id="CHEBI:15378"/>
        <dbReference type="ChEBI" id="CHEBI:16526"/>
        <dbReference type="ChEBI" id="CHEBI:60052"/>
        <dbReference type="ChEBI" id="CHEBI:140497"/>
        <dbReference type="EC" id="4.1.1.111"/>
    </reaction>
</comment>
<dbReference type="AlphaFoldDB" id="C9LUB6"/>
<sequence length="164" mass="18828">MEMLDEIDRKITRAMQGDFPLVEEPYKEIAAKVGIGEEELLLRLRRFKENGQIRKMGAVLQHRAAGFTANVLSAWVVPPERMDEIARCMCESPAVSHCYDRDTAEDWPYNVYTMIHAKSRAECEEIAAALAAECGLEERVMLYSVKEWKKTSMRYFCENEEGLA</sequence>
<comment type="pathway">
    <text evidence="2">Porphyrin-containing compound metabolism.</text>
</comment>
<proteinExistence type="inferred from homology"/>
<dbReference type="EMBL" id="CP002637">
    <property type="protein sequence ID" value="AEC00259.1"/>
    <property type="molecule type" value="Genomic_DNA"/>
</dbReference>
<evidence type="ECO:0000313" key="10">
    <source>
        <dbReference type="Proteomes" id="UP000003505"/>
    </source>
</evidence>
<dbReference type="Proteomes" id="UP000011124">
    <property type="component" value="Chromosome"/>
</dbReference>
<dbReference type="InterPro" id="IPR053953">
    <property type="entry name" value="NirdL-like_HTH"/>
</dbReference>
<dbReference type="SUPFAM" id="SSF46785">
    <property type="entry name" value="Winged helix' DNA-binding domain"/>
    <property type="match status" value="1"/>
</dbReference>
<dbReference type="InterPro" id="IPR040523">
    <property type="entry name" value="AsnC_trans_reg2"/>
</dbReference>
<evidence type="ECO:0000256" key="5">
    <source>
        <dbReference type="ARBA" id="ARBA00048470"/>
    </source>
</evidence>
<dbReference type="PANTHER" id="PTHR43413">
    <property type="entry name" value="TRANSCRIPTIONAL REGULATOR, ASNC FAMILY"/>
    <property type="match status" value="1"/>
</dbReference>
<evidence type="ECO:0000259" key="7">
    <source>
        <dbReference type="Pfam" id="PF22451"/>
    </source>
</evidence>
<dbReference type="Pfam" id="PF22451">
    <property type="entry name" value="NirdL-like_HTH"/>
    <property type="match status" value="1"/>
</dbReference>
<name>C9LUB6_SELS3</name>
<dbReference type="InterPro" id="IPR019888">
    <property type="entry name" value="Tscrpt_reg_AsnC-like"/>
</dbReference>
<evidence type="ECO:0000313" key="8">
    <source>
        <dbReference type="EMBL" id="AEC00259.1"/>
    </source>
</evidence>
<evidence type="ECO:0000256" key="3">
    <source>
        <dbReference type="ARBA" id="ARBA00023457"/>
    </source>
</evidence>
<dbReference type="RefSeq" id="WP_006192126.1">
    <property type="nucleotide sequence ID" value="NC_015437.1"/>
</dbReference>
<dbReference type="Pfam" id="PF17805">
    <property type="entry name" value="AsnC_trans_reg2"/>
    <property type="match status" value="1"/>
</dbReference>
<comment type="similarity">
    <text evidence="3">Belongs to the Ahb/Nir family.</text>
</comment>
<evidence type="ECO:0000256" key="2">
    <source>
        <dbReference type="ARBA" id="ARBA00023444"/>
    </source>
</evidence>
<keyword evidence="1" id="KW-0456">Lyase</keyword>
<accession>C9LUB6</accession>
<protein>
    <recommendedName>
        <fullName evidence="4">siroheme decarboxylase</fullName>
        <ecNumber evidence="4">4.1.1.111</ecNumber>
    </recommendedName>
</protein>
<dbReference type="Proteomes" id="UP000003505">
    <property type="component" value="Unassembled WGS sequence"/>
</dbReference>
<evidence type="ECO:0000313" key="9">
    <source>
        <dbReference type="EMBL" id="EEX77647.1"/>
    </source>
</evidence>
<dbReference type="EC" id="4.1.1.111" evidence="4"/>